<comment type="caution">
    <text evidence="7">The sequence shown here is derived from an EMBL/GenBank/DDBJ whole genome shotgun (WGS) entry which is preliminary data.</text>
</comment>
<feature type="domain" description="Transposable element P transposase-like RNase H C-terminal" evidence="6">
    <location>
        <begin position="546"/>
        <end position="576"/>
    </location>
</feature>
<feature type="domain" description="THAP9-like helix-turn-helix" evidence="3">
    <location>
        <begin position="107"/>
        <end position="187"/>
    </location>
</feature>
<dbReference type="PANTHER" id="PTHR47577">
    <property type="entry name" value="THAP DOMAIN-CONTAINING PROTEIN 6"/>
    <property type="match status" value="1"/>
</dbReference>
<evidence type="ECO:0000259" key="4">
    <source>
        <dbReference type="Pfam" id="PF21787"/>
    </source>
</evidence>
<evidence type="ECO:0000259" key="5">
    <source>
        <dbReference type="Pfam" id="PF21788"/>
    </source>
</evidence>
<dbReference type="InterPro" id="IPR048367">
    <property type="entry name" value="TNP-like_RNaseH_C"/>
</dbReference>
<feature type="coiled-coil region" evidence="1">
    <location>
        <begin position="59"/>
        <end position="111"/>
    </location>
</feature>
<dbReference type="PANTHER" id="PTHR47577:SF2">
    <property type="entry name" value="THAP DOMAIN CONTAINING 9"/>
    <property type="match status" value="1"/>
</dbReference>
<reference evidence="7 8" key="1">
    <citation type="journal article" date="2021" name="Elife">
        <title>Chloroplast acquisition without the gene transfer in kleptoplastic sea slugs, Plakobranchus ocellatus.</title>
        <authorList>
            <person name="Maeda T."/>
            <person name="Takahashi S."/>
            <person name="Yoshida T."/>
            <person name="Shimamura S."/>
            <person name="Takaki Y."/>
            <person name="Nagai Y."/>
            <person name="Toyoda A."/>
            <person name="Suzuki Y."/>
            <person name="Arimoto A."/>
            <person name="Ishii H."/>
            <person name="Satoh N."/>
            <person name="Nishiyama T."/>
            <person name="Hasebe M."/>
            <person name="Maruyama T."/>
            <person name="Minagawa J."/>
            <person name="Obokata J."/>
            <person name="Shigenobu S."/>
        </authorList>
    </citation>
    <scope>NUCLEOTIDE SEQUENCE [LARGE SCALE GENOMIC DNA]</scope>
</reference>
<gene>
    <name evidence="7" type="ORF">PoB_007426400</name>
</gene>
<dbReference type="InterPro" id="IPR021896">
    <property type="entry name" value="THAP9-like_HTH"/>
</dbReference>
<keyword evidence="1" id="KW-0175">Coiled coil</keyword>
<dbReference type="InterPro" id="IPR048365">
    <property type="entry name" value="TNP-like_RNaseH_N"/>
</dbReference>
<evidence type="ECO:0000313" key="7">
    <source>
        <dbReference type="EMBL" id="GFO47759.1"/>
    </source>
</evidence>
<proteinExistence type="predicted"/>
<evidence type="ECO:0000259" key="6">
    <source>
        <dbReference type="Pfam" id="PF21789"/>
    </source>
</evidence>
<organism evidence="7 8">
    <name type="scientific">Plakobranchus ocellatus</name>
    <dbReference type="NCBI Taxonomy" id="259542"/>
    <lineage>
        <taxon>Eukaryota</taxon>
        <taxon>Metazoa</taxon>
        <taxon>Spiralia</taxon>
        <taxon>Lophotrochozoa</taxon>
        <taxon>Mollusca</taxon>
        <taxon>Gastropoda</taxon>
        <taxon>Heterobranchia</taxon>
        <taxon>Euthyneura</taxon>
        <taxon>Panpulmonata</taxon>
        <taxon>Sacoglossa</taxon>
        <taxon>Placobranchoidea</taxon>
        <taxon>Plakobranchidae</taxon>
        <taxon>Plakobranchus</taxon>
    </lineage>
</organism>
<evidence type="ECO:0000256" key="2">
    <source>
        <dbReference type="SAM" id="MobiDB-lite"/>
    </source>
</evidence>
<evidence type="ECO:0000259" key="3">
    <source>
        <dbReference type="Pfam" id="PF12017"/>
    </source>
</evidence>
<feature type="domain" description="Transposable element P transposase-like GTP-binding insertion" evidence="5">
    <location>
        <begin position="354"/>
        <end position="472"/>
    </location>
</feature>
<feature type="region of interest" description="Disordered" evidence="2">
    <location>
        <begin position="13"/>
        <end position="35"/>
    </location>
</feature>
<accession>A0AAV4DUR9</accession>
<feature type="domain" description="Transposable element P transposase-like RNase H" evidence="4">
    <location>
        <begin position="193"/>
        <end position="325"/>
    </location>
</feature>
<keyword evidence="8" id="KW-1185">Reference proteome</keyword>
<dbReference type="Proteomes" id="UP000735302">
    <property type="component" value="Unassembled WGS sequence"/>
</dbReference>
<dbReference type="Pfam" id="PF21789">
    <property type="entry name" value="TNP-like_RNaseH_C"/>
    <property type="match status" value="1"/>
</dbReference>
<name>A0AAV4DUR9_9GAST</name>
<dbReference type="Pfam" id="PF12017">
    <property type="entry name" value="Tnp_P_element"/>
    <property type="match status" value="1"/>
</dbReference>
<evidence type="ECO:0000313" key="8">
    <source>
        <dbReference type="Proteomes" id="UP000735302"/>
    </source>
</evidence>
<dbReference type="InterPro" id="IPR048366">
    <property type="entry name" value="TNP-like_GBD"/>
</dbReference>
<dbReference type="AlphaFoldDB" id="A0AAV4DUR9"/>
<evidence type="ECO:0000256" key="1">
    <source>
        <dbReference type="SAM" id="Coils"/>
    </source>
</evidence>
<dbReference type="EMBL" id="BLXT01008342">
    <property type="protein sequence ID" value="GFO47759.1"/>
    <property type="molecule type" value="Genomic_DNA"/>
</dbReference>
<protein>
    <submittedName>
        <fullName evidence="7">THAP domain-containing protein 9</fullName>
    </submittedName>
</protein>
<dbReference type="Pfam" id="PF21788">
    <property type="entry name" value="TNP-like_GBD"/>
    <property type="match status" value="1"/>
</dbReference>
<dbReference type="Pfam" id="PF21787">
    <property type="entry name" value="TNP-like_RNaseH_N"/>
    <property type="match status" value="1"/>
</dbReference>
<sequence length="586" mass="67269">MFQQIFENQQHLFSQKTTLPSRPPPRKRKLSVLEETPESLDTDLDVGLKRIRLDHAYSFASPEERIKKLQEKIASLERSLQECRTENKSLKEKLKRRDAKCNNLIKELEDQKLISNEAANLLNLNFNNETLTLIQNELEASQTSSGQHRYSEAVKEFAVTVHFYSPKAYDYLCGFLHLPNPSTIRRWATSIDCEPGFLSDVINKLGEDLEKNSDMKDVCIMFDAISIKKECLYDEKTCSFAGCVNFGHYMESKSEVATEALFFMVVGIKGRWKMPFGYFLGKADGELQAQFVRQAICLLSQKGFNIVGITCDGSYANQTTAKNLGCSLDVASLKSSFTHPDDPDKEIFFLFDACHLLKCVRNCLGDMKIIKHNGEAIKWRYLEALHNIQLTDDLHLANKVTGKHIDYVKSKMNVRLAAQTLSYSVADAIDFLRVEEGHPDFQGSEKTTEFIRKLDTLFDMCNSKNPIARYSKSRIDESNLEQKIEQFHNLSNYLKELTDVEGQPLVLGRRKTPFLGFMMTAMSLCQISRELLKRPNEPLKYLLTIRFSQDYLESLFSQLRRKGGWNNNPNVLQLKWSLRSLLMKMV</sequence>